<protein>
    <submittedName>
        <fullName evidence="9">Cytochrome c</fullName>
    </submittedName>
</protein>
<dbReference type="InterPro" id="IPR036909">
    <property type="entry name" value="Cyt_c-like_dom_sf"/>
</dbReference>
<dbReference type="PROSITE" id="PS51007">
    <property type="entry name" value="CYTC"/>
    <property type="match status" value="1"/>
</dbReference>
<gene>
    <name evidence="9" type="ORF">SAMN05421853_102457</name>
</gene>
<dbReference type="STRING" id="93684.SAMN05421853_102457"/>
<dbReference type="GO" id="GO:0046872">
    <property type="term" value="F:metal ion binding"/>
    <property type="evidence" value="ECO:0007669"/>
    <property type="project" value="UniProtKB-KW"/>
</dbReference>
<keyword evidence="5 6" id="KW-0408">Iron</keyword>
<dbReference type="Gene3D" id="1.10.760.10">
    <property type="entry name" value="Cytochrome c-like domain"/>
    <property type="match status" value="2"/>
</dbReference>
<dbReference type="SUPFAM" id="SSF46626">
    <property type="entry name" value="Cytochrome c"/>
    <property type="match status" value="2"/>
</dbReference>
<evidence type="ECO:0000256" key="2">
    <source>
        <dbReference type="ARBA" id="ARBA00022617"/>
    </source>
</evidence>
<reference evidence="10" key="1">
    <citation type="submission" date="2016-10" db="EMBL/GenBank/DDBJ databases">
        <authorList>
            <person name="Varghese N."/>
            <person name="Submissions S."/>
        </authorList>
    </citation>
    <scope>NUCLEOTIDE SEQUENCE [LARGE SCALE GENOMIC DNA]</scope>
    <source>
        <strain evidence="10">JCM 10271</strain>
    </source>
</reference>
<keyword evidence="2 6" id="KW-0349">Heme</keyword>
<dbReference type="EMBL" id="FOXV01000002">
    <property type="protein sequence ID" value="SFQ21159.1"/>
    <property type="molecule type" value="Genomic_DNA"/>
</dbReference>
<name>A0A1I5WN78_9RHOB</name>
<feature type="domain" description="Cytochrome c" evidence="8">
    <location>
        <begin position="175"/>
        <end position="278"/>
    </location>
</feature>
<evidence type="ECO:0000256" key="4">
    <source>
        <dbReference type="ARBA" id="ARBA00022982"/>
    </source>
</evidence>
<accession>A0A1I5WN78</accession>
<dbReference type="Proteomes" id="UP000243106">
    <property type="component" value="Unassembled WGS sequence"/>
</dbReference>
<keyword evidence="3 6" id="KW-0479">Metal-binding</keyword>
<organism evidence="9 10">
    <name type="scientific">Roseivivax halotolerans</name>
    <dbReference type="NCBI Taxonomy" id="93684"/>
    <lineage>
        <taxon>Bacteria</taxon>
        <taxon>Pseudomonadati</taxon>
        <taxon>Pseudomonadota</taxon>
        <taxon>Alphaproteobacteria</taxon>
        <taxon>Rhodobacterales</taxon>
        <taxon>Roseobacteraceae</taxon>
        <taxon>Roseivivax</taxon>
    </lineage>
</organism>
<feature type="compositionally biased region" description="Low complexity" evidence="7">
    <location>
        <begin position="155"/>
        <end position="168"/>
    </location>
</feature>
<dbReference type="Pfam" id="PF00034">
    <property type="entry name" value="Cytochrom_C"/>
    <property type="match status" value="1"/>
</dbReference>
<evidence type="ECO:0000259" key="8">
    <source>
        <dbReference type="PROSITE" id="PS51007"/>
    </source>
</evidence>
<evidence type="ECO:0000256" key="3">
    <source>
        <dbReference type="ARBA" id="ARBA00022723"/>
    </source>
</evidence>
<evidence type="ECO:0000256" key="7">
    <source>
        <dbReference type="SAM" id="MobiDB-lite"/>
    </source>
</evidence>
<keyword evidence="1" id="KW-0813">Transport</keyword>
<evidence type="ECO:0000256" key="6">
    <source>
        <dbReference type="PROSITE-ProRule" id="PRU00433"/>
    </source>
</evidence>
<dbReference type="InterPro" id="IPR009056">
    <property type="entry name" value="Cyt_c-like_dom"/>
</dbReference>
<evidence type="ECO:0000256" key="1">
    <source>
        <dbReference type="ARBA" id="ARBA00022448"/>
    </source>
</evidence>
<evidence type="ECO:0000313" key="10">
    <source>
        <dbReference type="Proteomes" id="UP000243106"/>
    </source>
</evidence>
<sequence length="280" mass="30001">MGFGTLDAEDPVKTVGSYWPYASTVFDYVHRAMPFGNAQSLSDDDVYAITAYILYLNEVVEDDFVLSRDSFGEIEMPNAGNFYMDDRADTELDRFSGEVCMENCKDSVEIVMRARVLDVTPDSDGGGIDLEGGGGASMQESAVEPEAPAEEEAAAEPAAEEPASAAEEVAAVDPALVEEGAKVFRKCQACHQVGPDAQNRVGPELNGLIGRTVAGVDGFSYSGAMQSAGEDGVIWTEEHLAEFLANPRETYQGTKMSFAGLRSEDEIAAVTAYIQSESPE</sequence>
<feature type="compositionally biased region" description="Gly residues" evidence="7">
    <location>
        <begin position="124"/>
        <end position="136"/>
    </location>
</feature>
<dbReference type="InterPro" id="IPR002327">
    <property type="entry name" value="Cyt_c_1A/1B"/>
</dbReference>
<keyword evidence="4" id="KW-0249">Electron transport</keyword>
<keyword evidence="10" id="KW-1185">Reference proteome</keyword>
<dbReference type="PANTHER" id="PTHR11961">
    <property type="entry name" value="CYTOCHROME C"/>
    <property type="match status" value="1"/>
</dbReference>
<dbReference type="RefSeq" id="WP_093009708.1">
    <property type="nucleotide sequence ID" value="NZ_FOXV01000002.1"/>
</dbReference>
<proteinExistence type="predicted"/>
<dbReference type="GO" id="GO:0009055">
    <property type="term" value="F:electron transfer activity"/>
    <property type="evidence" value="ECO:0007669"/>
    <property type="project" value="InterPro"/>
</dbReference>
<dbReference type="AlphaFoldDB" id="A0A1I5WN78"/>
<feature type="region of interest" description="Disordered" evidence="7">
    <location>
        <begin position="122"/>
        <end position="168"/>
    </location>
</feature>
<evidence type="ECO:0000256" key="5">
    <source>
        <dbReference type="ARBA" id="ARBA00023004"/>
    </source>
</evidence>
<dbReference type="PRINTS" id="PR00604">
    <property type="entry name" value="CYTCHRMECIAB"/>
</dbReference>
<dbReference type="GO" id="GO:0020037">
    <property type="term" value="F:heme binding"/>
    <property type="evidence" value="ECO:0007669"/>
    <property type="project" value="InterPro"/>
</dbReference>
<evidence type="ECO:0000313" key="9">
    <source>
        <dbReference type="EMBL" id="SFQ21159.1"/>
    </source>
</evidence>